<gene>
    <name evidence="2" type="ORF">TCM_035896</name>
</gene>
<dbReference type="HOGENOM" id="CLU_1743830_0_0_1"/>
<name>A0A061FJP8_THECC</name>
<feature type="transmembrane region" description="Helical" evidence="1">
    <location>
        <begin position="34"/>
        <end position="51"/>
    </location>
</feature>
<dbReference type="Proteomes" id="UP000026915">
    <property type="component" value="Chromosome 8"/>
</dbReference>
<protein>
    <submittedName>
        <fullName evidence="2">Uncharacterized protein</fullName>
    </submittedName>
</protein>
<organism evidence="2 3">
    <name type="scientific">Theobroma cacao</name>
    <name type="common">Cacao</name>
    <name type="synonym">Cocoa</name>
    <dbReference type="NCBI Taxonomy" id="3641"/>
    <lineage>
        <taxon>Eukaryota</taxon>
        <taxon>Viridiplantae</taxon>
        <taxon>Streptophyta</taxon>
        <taxon>Embryophyta</taxon>
        <taxon>Tracheophyta</taxon>
        <taxon>Spermatophyta</taxon>
        <taxon>Magnoliopsida</taxon>
        <taxon>eudicotyledons</taxon>
        <taxon>Gunneridae</taxon>
        <taxon>Pentapetalae</taxon>
        <taxon>rosids</taxon>
        <taxon>malvids</taxon>
        <taxon>Malvales</taxon>
        <taxon>Malvaceae</taxon>
        <taxon>Byttnerioideae</taxon>
        <taxon>Theobroma</taxon>
    </lineage>
</organism>
<keyword evidence="1" id="KW-0812">Transmembrane</keyword>
<keyword evidence="3" id="KW-1185">Reference proteome</keyword>
<dbReference type="AlphaFoldDB" id="A0A061FJP8"/>
<evidence type="ECO:0000313" key="2">
    <source>
        <dbReference type="EMBL" id="EOY16907.1"/>
    </source>
</evidence>
<dbReference type="InParanoid" id="A0A061FJP8"/>
<keyword evidence="1" id="KW-1133">Transmembrane helix</keyword>
<dbReference type="Gramene" id="EOY16907">
    <property type="protein sequence ID" value="EOY16907"/>
    <property type="gene ID" value="TCM_035896"/>
</dbReference>
<evidence type="ECO:0000313" key="3">
    <source>
        <dbReference type="Proteomes" id="UP000026915"/>
    </source>
</evidence>
<evidence type="ECO:0000256" key="1">
    <source>
        <dbReference type="SAM" id="Phobius"/>
    </source>
</evidence>
<sequence length="150" mass="17038">MDFSHFFLIGSCPFFLYWTMSNFPCLLGHAHFPCYFLFFSFLFFLSFSPTVQQPCCLPFSSLHMHKPSTLFLSLPPPPITLPSFLSLNFSAATAAYFGSKISSYVPLFLLKYSATKLHLSFKKFAAKTTTINHQNSTSNIKFSATKFCTF</sequence>
<accession>A0A061FJP8</accession>
<reference evidence="2 3" key="1">
    <citation type="journal article" date="2013" name="Genome Biol.">
        <title>The genome sequence of the most widely cultivated cacao type and its use to identify candidate genes regulating pod color.</title>
        <authorList>
            <person name="Motamayor J.C."/>
            <person name="Mockaitis K."/>
            <person name="Schmutz J."/>
            <person name="Haiminen N."/>
            <person name="Iii D.L."/>
            <person name="Cornejo O."/>
            <person name="Findley S.D."/>
            <person name="Zheng P."/>
            <person name="Utro F."/>
            <person name="Royaert S."/>
            <person name="Saski C."/>
            <person name="Jenkins J."/>
            <person name="Podicheti R."/>
            <person name="Zhao M."/>
            <person name="Scheffler B.E."/>
            <person name="Stack J.C."/>
            <person name="Feltus F.A."/>
            <person name="Mustiga G.M."/>
            <person name="Amores F."/>
            <person name="Phillips W."/>
            <person name="Marelli J.P."/>
            <person name="May G.D."/>
            <person name="Shapiro H."/>
            <person name="Ma J."/>
            <person name="Bustamante C.D."/>
            <person name="Schnell R.J."/>
            <person name="Main D."/>
            <person name="Gilbert D."/>
            <person name="Parida L."/>
            <person name="Kuhn D.N."/>
        </authorList>
    </citation>
    <scope>NUCLEOTIDE SEQUENCE [LARGE SCALE GENOMIC DNA]</scope>
    <source>
        <strain evidence="3">cv. Matina 1-6</strain>
    </source>
</reference>
<dbReference type="EMBL" id="CM001886">
    <property type="protein sequence ID" value="EOY16907.1"/>
    <property type="molecule type" value="Genomic_DNA"/>
</dbReference>
<proteinExistence type="predicted"/>
<keyword evidence="1" id="KW-0472">Membrane</keyword>